<dbReference type="SUPFAM" id="SSF56024">
    <property type="entry name" value="Phospholipase D/nuclease"/>
    <property type="match status" value="1"/>
</dbReference>
<proteinExistence type="predicted"/>
<evidence type="ECO:0000313" key="3">
    <source>
        <dbReference type="Proteomes" id="UP000683551"/>
    </source>
</evidence>
<evidence type="ECO:0000313" key="2">
    <source>
        <dbReference type="EMBL" id="QWY78088.1"/>
    </source>
</evidence>
<feature type="domain" description="Phospholipase D-like" evidence="1">
    <location>
        <begin position="59"/>
        <end position="170"/>
    </location>
</feature>
<dbReference type="Gene3D" id="3.30.870.10">
    <property type="entry name" value="Endonuclease Chain A"/>
    <property type="match status" value="1"/>
</dbReference>
<dbReference type="RefSeq" id="WP_273145563.1">
    <property type="nucleotide sequence ID" value="NZ_CP053675.1"/>
</dbReference>
<evidence type="ECO:0000259" key="1">
    <source>
        <dbReference type="Pfam" id="PF13091"/>
    </source>
</evidence>
<dbReference type="AlphaFoldDB" id="A0A9E6MXC1"/>
<organism evidence="2 3">
    <name type="scientific">Ferrovum myxofaciens</name>
    <dbReference type="NCBI Taxonomy" id="416213"/>
    <lineage>
        <taxon>Bacteria</taxon>
        <taxon>Pseudomonadati</taxon>
        <taxon>Pseudomonadota</taxon>
        <taxon>Betaproteobacteria</taxon>
        <taxon>Ferrovales</taxon>
        <taxon>Ferrovaceae</taxon>
        <taxon>Ferrovum</taxon>
    </lineage>
</organism>
<name>A0A9E6MXC1_9PROT</name>
<gene>
    <name evidence="2" type="ORF">JZL65_03130</name>
</gene>
<sequence>MTVHYRRIFKSHQTGVATIRELLQTMFVGEMLLVGKKIWIVSPWVSNVVLIDNRSGNFDTLNPEWSRREIRLVDVLVALMARGCHVVIVTRNLETNTPFINVLSDVAERNALESQVTIKIHDALHTKGILLSKCLLMGSMNLTYNGLEMNDEWIQFSIDSEDIAKTRLEFSMYTVGV</sequence>
<dbReference type="InterPro" id="IPR025202">
    <property type="entry name" value="PLD-like_dom"/>
</dbReference>
<accession>A0A9E6MXC1</accession>
<protein>
    <recommendedName>
        <fullName evidence="1">Phospholipase D-like domain-containing protein</fullName>
    </recommendedName>
</protein>
<dbReference type="NCBIfam" id="NF041068">
    <property type="entry name" value="DpdK"/>
    <property type="match status" value="1"/>
</dbReference>
<dbReference type="EMBL" id="CP071137">
    <property type="protein sequence ID" value="QWY78088.1"/>
    <property type="molecule type" value="Genomic_DNA"/>
</dbReference>
<reference evidence="2" key="1">
    <citation type="submission" date="2021-02" db="EMBL/GenBank/DDBJ databases">
        <title>Comparative genomics of Ferrovum myxofaciens strains, predominant extremophile bacteria forming large biofilm stalactites in acid mine ecosystems.</title>
        <authorList>
            <person name="Burkartova K."/>
            <person name="Ridl J."/>
            <person name="Pajer P."/>
            <person name="Falteisek L."/>
        </authorList>
    </citation>
    <scope>NUCLEOTIDE SEQUENCE</scope>
    <source>
        <strain evidence="2">MI1III</strain>
    </source>
</reference>
<dbReference type="Pfam" id="PF13091">
    <property type="entry name" value="PLDc_2"/>
    <property type="match status" value="1"/>
</dbReference>
<dbReference type="Proteomes" id="UP000683551">
    <property type="component" value="Chromosome"/>
</dbReference>